<gene>
    <name evidence="1" type="ORF">E5676_scaffold208G00780</name>
</gene>
<protein>
    <submittedName>
        <fullName evidence="1">Uncharacterized protein</fullName>
    </submittedName>
</protein>
<name>A0A5D3E2L5_CUCMM</name>
<sequence length="117" mass="12810">MLGNPLPILFGIAVVGEEVSFPFLNLATQSTNVSWIAWSTGWKMNVDASWNEKLGWGGVGWIVRDSAKSLIRFRALKEIYGDLFEIKTLSDNVLSLAFAFEVVHFSKASGPSSSLGD</sequence>
<dbReference type="Proteomes" id="UP000321947">
    <property type="component" value="Unassembled WGS sequence"/>
</dbReference>
<dbReference type="AlphaFoldDB" id="A0A5D3E2L5"/>
<evidence type="ECO:0000313" key="2">
    <source>
        <dbReference type="Proteomes" id="UP000321947"/>
    </source>
</evidence>
<accession>A0A5D3E2L5</accession>
<reference evidence="1 2" key="1">
    <citation type="submission" date="2019-08" db="EMBL/GenBank/DDBJ databases">
        <title>Draft genome sequences of two oriental melons (Cucumis melo L. var makuwa).</title>
        <authorList>
            <person name="Kwon S.-Y."/>
        </authorList>
    </citation>
    <scope>NUCLEOTIDE SEQUENCE [LARGE SCALE GENOMIC DNA]</scope>
    <source>
        <strain evidence="2">cv. Chang Bougi</strain>
        <tissue evidence="1">Leaf</tissue>
    </source>
</reference>
<proteinExistence type="predicted"/>
<dbReference type="EMBL" id="SSTD01001237">
    <property type="protein sequence ID" value="TYK29841.1"/>
    <property type="molecule type" value="Genomic_DNA"/>
</dbReference>
<evidence type="ECO:0000313" key="1">
    <source>
        <dbReference type="EMBL" id="TYK29841.1"/>
    </source>
</evidence>
<organism evidence="1 2">
    <name type="scientific">Cucumis melo var. makuwa</name>
    <name type="common">Oriental melon</name>
    <dbReference type="NCBI Taxonomy" id="1194695"/>
    <lineage>
        <taxon>Eukaryota</taxon>
        <taxon>Viridiplantae</taxon>
        <taxon>Streptophyta</taxon>
        <taxon>Embryophyta</taxon>
        <taxon>Tracheophyta</taxon>
        <taxon>Spermatophyta</taxon>
        <taxon>Magnoliopsida</taxon>
        <taxon>eudicotyledons</taxon>
        <taxon>Gunneridae</taxon>
        <taxon>Pentapetalae</taxon>
        <taxon>rosids</taxon>
        <taxon>fabids</taxon>
        <taxon>Cucurbitales</taxon>
        <taxon>Cucurbitaceae</taxon>
        <taxon>Benincaseae</taxon>
        <taxon>Cucumis</taxon>
    </lineage>
</organism>
<comment type="caution">
    <text evidence="1">The sequence shown here is derived from an EMBL/GenBank/DDBJ whole genome shotgun (WGS) entry which is preliminary data.</text>
</comment>